<name>A0A699GQQ0_TANCI</name>
<evidence type="ECO:0000256" key="1">
    <source>
        <dbReference type="SAM" id="Coils"/>
    </source>
</evidence>
<proteinExistence type="predicted"/>
<evidence type="ECO:0000256" key="2">
    <source>
        <dbReference type="SAM" id="MobiDB-lite"/>
    </source>
</evidence>
<gene>
    <name evidence="3" type="ORF">Tci_148912</name>
</gene>
<reference evidence="3" key="1">
    <citation type="journal article" date="2019" name="Sci. Rep.">
        <title>Draft genome of Tanacetum cinerariifolium, the natural source of mosquito coil.</title>
        <authorList>
            <person name="Yamashiro T."/>
            <person name="Shiraishi A."/>
            <person name="Satake H."/>
            <person name="Nakayama K."/>
        </authorList>
    </citation>
    <scope>NUCLEOTIDE SEQUENCE</scope>
</reference>
<dbReference type="EMBL" id="BKCJ010033704">
    <property type="protein sequence ID" value="GEV76935.1"/>
    <property type="molecule type" value="Genomic_DNA"/>
</dbReference>
<evidence type="ECO:0000313" key="3">
    <source>
        <dbReference type="EMBL" id="GEV76935.1"/>
    </source>
</evidence>
<keyword evidence="1" id="KW-0175">Coiled coil</keyword>
<sequence>MIYTSCIKEFWTSAKVKIVIDNVRLQALVDEKKVIVNEASIRRDLRLDNAEGTTCLPNDAIFEGLVRIGYEKPSEKLTFYKAFFSPQWKFLIHTILQCLSAKTTSWNEFSSTMASAIICLTNNQKFNFSKYILEDMIKNLETNQAAKIEKLKYRLKKLEGKKKKRTHGRIAEIDANEDLFVINETAQDQGRIKDQDLFGVHDLDGDVVFVEVTTSGDVEQDATVVESVKEPSEFRTTLPPQPSQPLQAKDKGKGMMVEPEKHLKKKDQITLDEEAARKLEAEMKAQIDEEERIAREKNEANRAIIKEWDDVRLQLMLIGRQELEQESAKKQKLVKQEQAKVADDDTVELKRCLEIVPKDDDDVAIKATPLSFKSPTIVDYKIYKEGKKSYFKIIRADGNLQNYLAFRIMFKNFNREDLEVLRSIVKERFKKTKPVDDMDNLLFQTLKTMFQPNFEDIIWKYQQGAVKVDNWKLFDSCGVYYVRLHVDYKVDTAYDLLRLISRQINEGYKPK</sequence>
<accession>A0A699GQQ0</accession>
<feature type="coiled-coil region" evidence="1">
    <location>
        <begin position="269"/>
        <end position="340"/>
    </location>
</feature>
<organism evidence="3">
    <name type="scientific">Tanacetum cinerariifolium</name>
    <name type="common">Dalmatian daisy</name>
    <name type="synonym">Chrysanthemum cinerariifolium</name>
    <dbReference type="NCBI Taxonomy" id="118510"/>
    <lineage>
        <taxon>Eukaryota</taxon>
        <taxon>Viridiplantae</taxon>
        <taxon>Streptophyta</taxon>
        <taxon>Embryophyta</taxon>
        <taxon>Tracheophyta</taxon>
        <taxon>Spermatophyta</taxon>
        <taxon>Magnoliopsida</taxon>
        <taxon>eudicotyledons</taxon>
        <taxon>Gunneridae</taxon>
        <taxon>Pentapetalae</taxon>
        <taxon>asterids</taxon>
        <taxon>campanulids</taxon>
        <taxon>Asterales</taxon>
        <taxon>Asteraceae</taxon>
        <taxon>Asteroideae</taxon>
        <taxon>Anthemideae</taxon>
        <taxon>Anthemidinae</taxon>
        <taxon>Tanacetum</taxon>
    </lineage>
</organism>
<feature type="region of interest" description="Disordered" evidence="2">
    <location>
        <begin position="230"/>
        <end position="252"/>
    </location>
</feature>
<dbReference type="AlphaFoldDB" id="A0A699GQQ0"/>
<comment type="caution">
    <text evidence="3">The sequence shown here is derived from an EMBL/GenBank/DDBJ whole genome shotgun (WGS) entry which is preliminary data.</text>
</comment>
<protein>
    <submittedName>
        <fullName evidence="3">Synaptobrevin, longin-like domain protein</fullName>
    </submittedName>
</protein>